<feature type="region of interest" description="Disordered" evidence="1">
    <location>
        <begin position="98"/>
        <end position="125"/>
    </location>
</feature>
<dbReference type="InterPro" id="IPR003892">
    <property type="entry name" value="CUE"/>
</dbReference>
<dbReference type="GO" id="GO:0043130">
    <property type="term" value="F:ubiquitin binding"/>
    <property type="evidence" value="ECO:0007669"/>
    <property type="project" value="InterPro"/>
</dbReference>
<accession>T1IM07</accession>
<dbReference type="CDD" id="cd14366">
    <property type="entry name" value="CUE_CUED1"/>
    <property type="match status" value="1"/>
</dbReference>
<feature type="region of interest" description="Disordered" evidence="1">
    <location>
        <begin position="344"/>
        <end position="410"/>
    </location>
</feature>
<dbReference type="InterPro" id="IPR009060">
    <property type="entry name" value="UBA-like_sf"/>
</dbReference>
<reference evidence="4" key="1">
    <citation type="submission" date="2011-05" db="EMBL/GenBank/DDBJ databases">
        <authorList>
            <person name="Richards S.R."/>
            <person name="Qu J."/>
            <person name="Jiang H."/>
            <person name="Jhangiani S.N."/>
            <person name="Agravi P."/>
            <person name="Goodspeed R."/>
            <person name="Gross S."/>
            <person name="Mandapat C."/>
            <person name="Jackson L."/>
            <person name="Mathew T."/>
            <person name="Pu L."/>
            <person name="Thornton R."/>
            <person name="Saada N."/>
            <person name="Wilczek-Boney K.B."/>
            <person name="Lee S."/>
            <person name="Kovar C."/>
            <person name="Wu Y."/>
            <person name="Scherer S.E."/>
            <person name="Worley K.C."/>
            <person name="Muzny D.M."/>
            <person name="Gibbs R."/>
        </authorList>
    </citation>
    <scope>NUCLEOTIDE SEQUENCE</scope>
    <source>
        <strain evidence="4">Brora</strain>
    </source>
</reference>
<sequence length="410" mass="45328">MAAGPPARKFVIDPNNLWTMAAVDQPPSQDEPPAPPNATQLEFSQAMHDFKTMFPEMDEDVIEAVLRANQGAVDATIDQLLTMSIDNENERLRTEMDAADNAESPPSYSPTTPPPSYQQAVPNVNTPPLSPKVSIGKEAESAENCAANVAPEANVDLLGFSSLDKNRLLIMEEPDEVAAVVEAASGPLRSARNWRPMMLGSLPADFLRVAGEKKRTQHRELTAVLSSEIIQRKIEENARQQRRLSAGDCDPELARYLEDERVALLLQNEEFVQELRRNKDFMSTLERDTDEDVEKVSGEAAGPYPYTKTFPSEDSDAAFREKLKNMGKMSRRKFAQLARIFSRRKKRSAKQILSDGAVPSKDNLLLEDDDDEDEDESGDEIAVKGSVDGEFEARDSMLHTTSGKSTGSTA</sequence>
<protein>
    <recommendedName>
        <fullName evidence="2">CUE domain-containing protein</fullName>
    </recommendedName>
</protein>
<feature type="compositionally biased region" description="Acidic residues" evidence="1">
    <location>
        <begin position="365"/>
        <end position="379"/>
    </location>
</feature>
<feature type="region of interest" description="Disordered" evidence="1">
    <location>
        <begin position="287"/>
        <end position="306"/>
    </location>
</feature>
<dbReference type="SMART" id="SM00546">
    <property type="entry name" value="CUE"/>
    <property type="match status" value="1"/>
</dbReference>
<dbReference type="AlphaFoldDB" id="T1IM07"/>
<dbReference type="InterPro" id="IPR040192">
    <property type="entry name" value="CUEDC1"/>
</dbReference>
<dbReference type="STRING" id="126957.T1IM07"/>
<dbReference type="Proteomes" id="UP000014500">
    <property type="component" value="Unassembled WGS sequence"/>
</dbReference>
<dbReference type="PhylomeDB" id="T1IM07"/>
<evidence type="ECO:0000313" key="4">
    <source>
        <dbReference type="Proteomes" id="UP000014500"/>
    </source>
</evidence>
<name>T1IM07_STRMM</name>
<dbReference type="eggNOG" id="KOG4588">
    <property type="taxonomic scope" value="Eukaryota"/>
</dbReference>
<feature type="compositionally biased region" description="Polar residues" evidence="1">
    <location>
        <begin position="398"/>
        <end position="410"/>
    </location>
</feature>
<dbReference type="EMBL" id="JH430935">
    <property type="status" value="NOT_ANNOTATED_CDS"/>
    <property type="molecule type" value="Genomic_DNA"/>
</dbReference>
<evidence type="ECO:0000259" key="2">
    <source>
        <dbReference type="PROSITE" id="PS51140"/>
    </source>
</evidence>
<organism evidence="3 4">
    <name type="scientific">Strigamia maritima</name>
    <name type="common">European centipede</name>
    <name type="synonym">Geophilus maritimus</name>
    <dbReference type="NCBI Taxonomy" id="126957"/>
    <lineage>
        <taxon>Eukaryota</taxon>
        <taxon>Metazoa</taxon>
        <taxon>Ecdysozoa</taxon>
        <taxon>Arthropoda</taxon>
        <taxon>Myriapoda</taxon>
        <taxon>Chilopoda</taxon>
        <taxon>Pleurostigmophora</taxon>
        <taxon>Geophilomorpha</taxon>
        <taxon>Linotaeniidae</taxon>
        <taxon>Strigamia</taxon>
    </lineage>
</organism>
<dbReference type="EnsemblMetazoa" id="SMAR002000-RA">
    <property type="protein sequence ID" value="SMAR002000-PA"/>
    <property type="gene ID" value="SMAR002000"/>
</dbReference>
<proteinExistence type="predicted"/>
<dbReference type="HOGENOM" id="CLU_064865_0_0_1"/>
<evidence type="ECO:0000256" key="1">
    <source>
        <dbReference type="SAM" id="MobiDB-lite"/>
    </source>
</evidence>
<keyword evidence="4" id="KW-1185">Reference proteome</keyword>
<dbReference type="SUPFAM" id="SSF46934">
    <property type="entry name" value="UBA-like"/>
    <property type="match status" value="1"/>
</dbReference>
<dbReference type="OMA" id="TDFKTMF"/>
<dbReference type="Pfam" id="PF02845">
    <property type="entry name" value="CUE"/>
    <property type="match status" value="1"/>
</dbReference>
<evidence type="ECO:0000313" key="3">
    <source>
        <dbReference type="EnsemblMetazoa" id="SMAR002000-PA"/>
    </source>
</evidence>
<reference evidence="3" key="2">
    <citation type="submission" date="2015-02" db="UniProtKB">
        <authorList>
            <consortium name="EnsemblMetazoa"/>
        </authorList>
    </citation>
    <scope>IDENTIFICATION</scope>
</reference>
<feature type="compositionally biased region" description="Pro residues" evidence="1">
    <location>
        <begin position="107"/>
        <end position="116"/>
    </location>
</feature>
<dbReference type="PANTHER" id="PTHR13467">
    <property type="entry name" value="CUE DOMAIN CONTAINING PROTEIN 1"/>
    <property type="match status" value="1"/>
</dbReference>
<dbReference type="PROSITE" id="PS51140">
    <property type="entry name" value="CUE"/>
    <property type="match status" value="1"/>
</dbReference>
<dbReference type="Gene3D" id="1.10.8.10">
    <property type="entry name" value="DNA helicase RuvA subunit, C-terminal domain"/>
    <property type="match status" value="1"/>
</dbReference>
<dbReference type="InterPro" id="IPR040195">
    <property type="entry name" value="CUE_CUED1"/>
</dbReference>
<dbReference type="PANTHER" id="PTHR13467:SF3">
    <property type="entry name" value="CUE DOMAIN-CONTAINING PROTEIN 1"/>
    <property type="match status" value="1"/>
</dbReference>
<feature type="domain" description="CUE" evidence="2">
    <location>
        <begin position="42"/>
        <end position="85"/>
    </location>
</feature>